<gene>
    <name evidence="1" type="ORF">PDJAM_G00127400</name>
</gene>
<sequence>MPRPPSSLSVQVCYFSHPLFWIPSHENMPQLLTHTSPWTMNPNGNDGRKSLPKGVSPIPPLCAGLLLPIKSDLNV</sequence>
<keyword evidence="2" id="KW-1185">Reference proteome</keyword>
<dbReference type="Proteomes" id="UP000830395">
    <property type="component" value="Chromosome 21"/>
</dbReference>
<organism evidence="1 2">
    <name type="scientific">Pangasius djambal</name>
    <dbReference type="NCBI Taxonomy" id="1691987"/>
    <lineage>
        <taxon>Eukaryota</taxon>
        <taxon>Metazoa</taxon>
        <taxon>Chordata</taxon>
        <taxon>Craniata</taxon>
        <taxon>Vertebrata</taxon>
        <taxon>Euteleostomi</taxon>
        <taxon>Actinopterygii</taxon>
        <taxon>Neopterygii</taxon>
        <taxon>Teleostei</taxon>
        <taxon>Ostariophysi</taxon>
        <taxon>Siluriformes</taxon>
        <taxon>Pangasiidae</taxon>
        <taxon>Pangasius</taxon>
    </lineage>
</organism>
<reference evidence="1" key="1">
    <citation type="submission" date="2020-02" db="EMBL/GenBank/DDBJ databases">
        <title>Genome sequencing of the panga catfish, Pangasius djambal.</title>
        <authorList>
            <person name="Wen M."/>
            <person name="Zahm M."/>
            <person name="Roques C."/>
            <person name="Cabau C."/>
            <person name="Klopp C."/>
            <person name="Donnadieu C."/>
            <person name="Jouanno E."/>
            <person name="Avarre J.-C."/>
            <person name="Campet M."/>
            <person name="Ha T."/>
            <person name="Dugue R."/>
            <person name="Lampietro C."/>
            <person name="Louis A."/>
            <person name="Herpin A."/>
            <person name="Echchiki A."/>
            <person name="Berthelot C."/>
            <person name="Parey E."/>
            <person name="Roest-Crollius H."/>
            <person name="Braasch I."/>
            <person name="Postlethwait J.H."/>
            <person name="Bobe J."/>
            <person name="Montfort J."/>
            <person name="Bouchez O."/>
            <person name="Begum T."/>
            <person name="Schartl M."/>
            <person name="Gustiano R."/>
            <person name="Guiguen Y."/>
        </authorList>
    </citation>
    <scope>NUCLEOTIDE SEQUENCE</scope>
    <source>
        <strain evidence="1">Pdj_M5554</strain>
    </source>
</reference>
<name>A0ACC5ZC91_9TELE</name>
<evidence type="ECO:0000313" key="2">
    <source>
        <dbReference type="Proteomes" id="UP000830395"/>
    </source>
</evidence>
<accession>A0ACC5ZC91</accession>
<evidence type="ECO:0000313" key="1">
    <source>
        <dbReference type="EMBL" id="MCJ8745192.1"/>
    </source>
</evidence>
<dbReference type="EMBL" id="CM040995">
    <property type="protein sequence ID" value="MCJ8745192.1"/>
    <property type="molecule type" value="Genomic_DNA"/>
</dbReference>
<comment type="caution">
    <text evidence="1">The sequence shown here is derived from an EMBL/GenBank/DDBJ whole genome shotgun (WGS) entry which is preliminary data.</text>
</comment>
<proteinExistence type="predicted"/>
<protein>
    <submittedName>
        <fullName evidence="1">Uncharacterized protein</fullName>
    </submittedName>
</protein>